<comment type="caution">
    <text evidence="2">The sequence shown here is derived from an EMBL/GenBank/DDBJ whole genome shotgun (WGS) entry which is preliminary data.</text>
</comment>
<dbReference type="OMA" id="MHKEDDE"/>
<dbReference type="GO" id="GO:0005737">
    <property type="term" value="C:cytoplasm"/>
    <property type="evidence" value="ECO:0007669"/>
    <property type="project" value="TreeGrafter"/>
</dbReference>
<evidence type="ECO:0000259" key="1">
    <source>
        <dbReference type="Pfam" id="PF12937"/>
    </source>
</evidence>
<sequence>MPHVLFISRPKTAKRKLPCLPEGDKGFVRCFTCPSKRKLSPVSEDKAWIIFCLVFEKLDPDSLARVACVSRSWREMASREHLWKTVCLRAWPSLKSSQGNRLLEGLRDCNGSYMCFYRLRKQAQRQLFRGCLDRSDPVPISISDLFFTIDIDFDGSRILSSVLCNDDLESAFVSPGSFSFEVAIMSTDSPRPTWSKEEMQQFELSLAVTAIGSKRMFQLMDTGAGWRSRCMVVADTCTFTDALPLPTDCCCDLMHCLGPYKTAGGTVRGRNLPCDMQTKIQCDCTREVSTCPSGSTYVYNDFQPKKLCFTMLDTRTWGSLTQSQALHYLHFALFHECKK</sequence>
<dbReference type="SUPFAM" id="SSF81383">
    <property type="entry name" value="F-box domain"/>
    <property type="match status" value="1"/>
</dbReference>
<dbReference type="Pfam" id="PF12937">
    <property type="entry name" value="F-box-like"/>
    <property type="match status" value="1"/>
</dbReference>
<dbReference type="EMBL" id="CM035430">
    <property type="protein sequence ID" value="KAH7298551.1"/>
    <property type="molecule type" value="Genomic_DNA"/>
</dbReference>
<dbReference type="Gene3D" id="1.20.1280.50">
    <property type="match status" value="1"/>
</dbReference>
<evidence type="ECO:0000313" key="3">
    <source>
        <dbReference type="Proteomes" id="UP000825935"/>
    </source>
</evidence>
<dbReference type="OrthoDB" id="1905685at2759"/>
<feature type="domain" description="F-box" evidence="1">
    <location>
        <begin position="51"/>
        <end position="89"/>
    </location>
</feature>
<protein>
    <recommendedName>
        <fullName evidence="1">F-box domain-containing protein</fullName>
    </recommendedName>
</protein>
<dbReference type="GO" id="GO:0019005">
    <property type="term" value="C:SCF ubiquitin ligase complex"/>
    <property type="evidence" value="ECO:0007669"/>
    <property type="project" value="TreeGrafter"/>
</dbReference>
<dbReference type="GO" id="GO:0031146">
    <property type="term" value="P:SCF-dependent proteasomal ubiquitin-dependent protein catabolic process"/>
    <property type="evidence" value="ECO:0007669"/>
    <property type="project" value="TreeGrafter"/>
</dbReference>
<name>A0A8T2RRG4_CERRI</name>
<dbReference type="PANTHER" id="PTHR12874:SF9">
    <property type="entry name" value="F-BOX ONLY PROTEIN 48"/>
    <property type="match status" value="1"/>
</dbReference>
<proteinExistence type="predicted"/>
<evidence type="ECO:0000313" key="2">
    <source>
        <dbReference type="EMBL" id="KAH7298551.1"/>
    </source>
</evidence>
<dbReference type="PANTHER" id="PTHR12874">
    <property type="entry name" value="F-BOX ONLY PROTEIN 48-RELATED"/>
    <property type="match status" value="1"/>
</dbReference>
<dbReference type="AlphaFoldDB" id="A0A8T2RRG4"/>
<accession>A0A8T2RRG4</accession>
<dbReference type="InterPro" id="IPR001810">
    <property type="entry name" value="F-box_dom"/>
</dbReference>
<dbReference type="Proteomes" id="UP000825935">
    <property type="component" value="Chromosome 25"/>
</dbReference>
<organism evidence="2 3">
    <name type="scientific">Ceratopteris richardii</name>
    <name type="common">Triangle waterfern</name>
    <dbReference type="NCBI Taxonomy" id="49495"/>
    <lineage>
        <taxon>Eukaryota</taxon>
        <taxon>Viridiplantae</taxon>
        <taxon>Streptophyta</taxon>
        <taxon>Embryophyta</taxon>
        <taxon>Tracheophyta</taxon>
        <taxon>Polypodiopsida</taxon>
        <taxon>Polypodiidae</taxon>
        <taxon>Polypodiales</taxon>
        <taxon>Pteridineae</taxon>
        <taxon>Pteridaceae</taxon>
        <taxon>Parkerioideae</taxon>
        <taxon>Ceratopteris</taxon>
    </lineage>
</organism>
<keyword evidence="3" id="KW-1185">Reference proteome</keyword>
<reference evidence="2" key="1">
    <citation type="submission" date="2021-08" db="EMBL/GenBank/DDBJ databases">
        <title>WGS assembly of Ceratopteris richardii.</title>
        <authorList>
            <person name="Marchant D.B."/>
            <person name="Chen G."/>
            <person name="Jenkins J."/>
            <person name="Shu S."/>
            <person name="Leebens-Mack J."/>
            <person name="Grimwood J."/>
            <person name="Schmutz J."/>
            <person name="Soltis P."/>
            <person name="Soltis D."/>
            <person name="Chen Z.-H."/>
        </authorList>
    </citation>
    <scope>NUCLEOTIDE SEQUENCE</scope>
    <source>
        <strain evidence="2">Whitten #5841</strain>
        <tissue evidence="2">Leaf</tissue>
    </source>
</reference>
<gene>
    <name evidence="2" type="ORF">KP509_25G048900</name>
</gene>
<dbReference type="InterPro" id="IPR036047">
    <property type="entry name" value="F-box-like_dom_sf"/>
</dbReference>